<protein>
    <submittedName>
        <fullName evidence="3">Alpha/beta-hydrolase</fullName>
    </submittedName>
</protein>
<keyword evidence="1" id="KW-0378">Hydrolase</keyword>
<keyword evidence="4" id="KW-1185">Reference proteome</keyword>
<dbReference type="AlphaFoldDB" id="A0A9P6H813"/>
<name>A0A9P6H813_9AGAM</name>
<evidence type="ECO:0000313" key="4">
    <source>
        <dbReference type="Proteomes" id="UP000736335"/>
    </source>
</evidence>
<dbReference type="PANTHER" id="PTHR48081:SF26">
    <property type="entry name" value="ALPHA_BETA HYDROLASE FOLD-3 DOMAIN-CONTAINING PROTEIN"/>
    <property type="match status" value="1"/>
</dbReference>
<evidence type="ECO:0000256" key="1">
    <source>
        <dbReference type="ARBA" id="ARBA00022801"/>
    </source>
</evidence>
<sequence>MSMITSHLLKLYRLTFELTALVVYHIPRWFLSGVQILLYEDKKGNWTFGRHLRVQVLRHSVLTLAPYRGVIPRPLYPDHTAVQGPGGIWIPAVPEELVVGEISALARARNIKSISIPGYWIHKDSNLPFESPPCPGEKVLYQLHGGGYVGETAHPDGRPSRILKDFLENSSRPSLRRTFAVEYRLTRRRGPGEKPVAPFPTALIDVLAGYLYLIKLGFSEEAIIVVGDSAGGNLALALTRYLLSNKEEQPKLPKAPAALVLLSPFVDASPQFVDKPDPQSSPTINAERDWLQTIHIGPRRLNTEAFLGGRPEDVELAFRNPYVSPSSPTLLGLTPDSPTRTISFKGFPRTFVDNGSFDLLYDQILLLANAMVEDLGEDMVVYNETYGAPHDYSFLPWCDPDRTNTSKKILEWLGL</sequence>
<dbReference type="EMBL" id="WIUZ02000019">
    <property type="protein sequence ID" value="KAF9779600.1"/>
    <property type="molecule type" value="Genomic_DNA"/>
</dbReference>
<dbReference type="Proteomes" id="UP000736335">
    <property type="component" value="Unassembled WGS sequence"/>
</dbReference>
<comment type="caution">
    <text evidence="3">The sequence shown here is derived from an EMBL/GenBank/DDBJ whole genome shotgun (WGS) entry which is preliminary data.</text>
</comment>
<organism evidence="3 4">
    <name type="scientific">Thelephora terrestris</name>
    <dbReference type="NCBI Taxonomy" id="56493"/>
    <lineage>
        <taxon>Eukaryota</taxon>
        <taxon>Fungi</taxon>
        <taxon>Dikarya</taxon>
        <taxon>Basidiomycota</taxon>
        <taxon>Agaricomycotina</taxon>
        <taxon>Agaricomycetes</taxon>
        <taxon>Thelephorales</taxon>
        <taxon>Thelephoraceae</taxon>
        <taxon>Thelephora</taxon>
    </lineage>
</organism>
<dbReference type="Gene3D" id="3.40.50.1820">
    <property type="entry name" value="alpha/beta hydrolase"/>
    <property type="match status" value="1"/>
</dbReference>
<reference evidence="3" key="2">
    <citation type="submission" date="2020-11" db="EMBL/GenBank/DDBJ databases">
        <authorList>
            <consortium name="DOE Joint Genome Institute"/>
            <person name="Kuo A."/>
            <person name="Miyauchi S."/>
            <person name="Kiss E."/>
            <person name="Drula E."/>
            <person name="Kohler A."/>
            <person name="Sanchez-Garcia M."/>
            <person name="Andreopoulos B."/>
            <person name="Barry K.W."/>
            <person name="Bonito G."/>
            <person name="Buee M."/>
            <person name="Carver A."/>
            <person name="Chen C."/>
            <person name="Cichocki N."/>
            <person name="Clum A."/>
            <person name="Culley D."/>
            <person name="Crous P.W."/>
            <person name="Fauchery L."/>
            <person name="Girlanda M."/>
            <person name="Hayes R."/>
            <person name="Keri Z."/>
            <person name="Labutti K."/>
            <person name="Lipzen A."/>
            <person name="Lombard V."/>
            <person name="Magnuson J."/>
            <person name="Maillard F."/>
            <person name="Morin E."/>
            <person name="Murat C."/>
            <person name="Nolan M."/>
            <person name="Ohm R."/>
            <person name="Pangilinan J."/>
            <person name="Pereira M."/>
            <person name="Perotto S."/>
            <person name="Peter M."/>
            <person name="Riley R."/>
            <person name="Sitrit Y."/>
            <person name="Stielow B."/>
            <person name="Szollosi G."/>
            <person name="Zifcakova L."/>
            <person name="Stursova M."/>
            <person name="Spatafora J.W."/>
            <person name="Tedersoo L."/>
            <person name="Vaario L.-M."/>
            <person name="Yamada A."/>
            <person name="Yan M."/>
            <person name="Wang P."/>
            <person name="Xu J."/>
            <person name="Bruns T."/>
            <person name="Baldrian P."/>
            <person name="Vilgalys R."/>
            <person name="Henrissat B."/>
            <person name="Grigoriev I.V."/>
            <person name="Hibbett D."/>
            <person name="Nagy L.G."/>
            <person name="Martin F.M."/>
        </authorList>
    </citation>
    <scope>NUCLEOTIDE SEQUENCE</scope>
    <source>
        <strain evidence="3">UH-Tt-Lm1</strain>
    </source>
</reference>
<dbReference type="InterPro" id="IPR029058">
    <property type="entry name" value="AB_hydrolase_fold"/>
</dbReference>
<dbReference type="SUPFAM" id="SSF53474">
    <property type="entry name" value="alpha/beta-Hydrolases"/>
    <property type="match status" value="1"/>
</dbReference>
<gene>
    <name evidence="3" type="ORF">BJ322DRAFT_1113400</name>
</gene>
<evidence type="ECO:0000313" key="3">
    <source>
        <dbReference type="EMBL" id="KAF9779600.1"/>
    </source>
</evidence>
<dbReference type="PANTHER" id="PTHR48081">
    <property type="entry name" value="AB HYDROLASE SUPERFAMILY PROTEIN C4A8.06C"/>
    <property type="match status" value="1"/>
</dbReference>
<dbReference type="GO" id="GO:0016787">
    <property type="term" value="F:hydrolase activity"/>
    <property type="evidence" value="ECO:0007669"/>
    <property type="project" value="UniProtKB-KW"/>
</dbReference>
<dbReference type="OrthoDB" id="2152029at2759"/>
<dbReference type="InterPro" id="IPR050300">
    <property type="entry name" value="GDXG_lipolytic_enzyme"/>
</dbReference>
<reference evidence="3" key="1">
    <citation type="journal article" date="2020" name="Nat. Commun.">
        <title>Large-scale genome sequencing of mycorrhizal fungi provides insights into the early evolution of symbiotic traits.</title>
        <authorList>
            <person name="Miyauchi S."/>
            <person name="Kiss E."/>
            <person name="Kuo A."/>
            <person name="Drula E."/>
            <person name="Kohler A."/>
            <person name="Sanchez-Garcia M."/>
            <person name="Morin E."/>
            <person name="Andreopoulos B."/>
            <person name="Barry K.W."/>
            <person name="Bonito G."/>
            <person name="Buee M."/>
            <person name="Carver A."/>
            <person name="Chen C."/>
            <person name="Cichocki N."/>
            <person name="Clum A."/>
            <person name="Culley D."/>
            <person name="Crous P.W."/>
            <person name="Fauchery L."/>
            <person name="Girlanda M."/>
            <person name="Hayes R.D."/>
            <person name="Keri Z."/>
            <person name="LaButti K."/>
            <person name="Lipzen A."/>
            <person name="Lombard V."/>
            <person name="Magnuson J."/>
            <person name="Maillard F."/>
            <person name="Murat C."/>
            <person name="Nolan M."/>
            <person name="Ohm R.A."/>
            <person name="Pangilinan J."/>
            <person name="Pereira M.F."/>
            <person name="Perotto S."/>
            <person name="Peter M."/>
            <person name="Pfister S."/>
            <person name="Riley R."/>
            <person name="Sitrit Y."/>
            <person name="Stielow J.B."/>
            <person name="Szollosi G."/>
            <person name="Zifcakova L."/>
            <person name="Stursova M."/>
            <person name="Spatafora J.W."/>
            <person name="Tedersoo L."/>
            <person name="Vaario L.M."/>
            <person name="Yamada A."/>
            <person name="Yan M."/>
            <person name="Wang P."/>
            <person name="Xu J."/>
            <person name="Bruns T."/>
            <person name="Baldrian P."/>
            <person name="Vilgalys R."/>
            <person name="Dunand C."/>
            <person name="Henrissat B."/>
            <person name="Grigoriev I.V."/>
            <person name="Hibbett D."/>
            <person name="Nagy L.G."/>
            <person name="Martin F.M."/>
        </authorList>
    </citation>
    <scope>NUCLEOTIDE SEQUENCE</scope>
    <source>
        <strain evidence="3">UH-Tt-Lm1</strain>
    </source>
</reference>
<feature type="domain" description="Alpha/beta hydrolase fold-3" evidence="2">
    <location>
        <begin position="142"/>
        <end position="392"/>
    </location>
</feature>
<evidence type="ECO:0000259" key="2">
    <source>
        <dbReference type="Pfam" id="PF07859"/>
    </source>
</evidence>
<dbReference type="InterPro" id="IPR013094">
    <property type="entry name" value="AB_hydrolase_3"/>
</dbReference>
<accession>A0A9P6H813</accession>
<dbReference type="Pfam" id="PF07859">
    <property type="entry name" value="Abhydrolase_3"/>
    <property type="match status" value="1"/>
</dbReference>
<proteinExistence type="predicted"/>